<feature type="compositionally biased region" description="Polar residues" evidence="1">
    <location>
        <begin position="44"/>
        <end position="54"/>
    </location>
</feature>
<keyword evidence="3" id="KW-1185">Reference proteome</keyword>
<accession>A0A392QR58</accession>
<dbReference type="Proteomes" id="UP000265520">
    <property type="component" value="Unassembled WGS sequence"/>
</dbReference>
<comment type="caution">
    <text evidence="2">The sequence shown here is derived from an EMBL/GenBank/DDBJ whole genome shotgun (WGS) entry which is preliminary data.</text>
</comment>
<name>A0A392QR58_9FABA</name>
<feature type="region of interest" description="Disordered" evidence="1">
    <location>
        <begin position="1"/>
        <end position="70"/>
    </location>
</feature>
<protein>
    <submittedName>
        <fullName evidence="2">Katanin p60 ATPase-containing subunit A1-like</fullName>
    </submittedName>
</protein>
<reference evidence="2 3" key="1">
    <citation type="journal article" date="2018" name="Front. Plant Sci.">
        <title>Red Clover (Trifolium pratense) and Zigzag Clover (T. medium) - A Picture of Genomic Similarities and Differences.</title>
        <authorList>
            <person name="Dluhosova J."/>
            <person name="Istvanek J."/>
            <person name="Nedelnik J."/>
            <person name="Repkova J."/>
        </authorList>
    </citation>
    <scope>NUCLEOTIDE SEQUENCE [LARGE SCALE GENOMIC DNA]</scope>
    <source>
        <strain evidence="3">cv. 10/8</strain>
        <tissue evidence="2">Leaf</tissue>
    </source>
</reference>
<sequence>MCGGHLVEILEDRQGQQDSKWARGATTKTDVAGRGAKTGGVKSKVNSGARTSTPVKKGSVSGKSSKTDAT</sequence>
<evidence type="ECO:0000313" key="2">
    <source>
        <dbReference type="EMBL" id="MCI26314.1"/>
    </source>
</evidence>
<feature type="compositionally biased region" description="Low complexity" evidence="1">
    <location>
        <begin position="55"/>
        <end position="64"/>
    </location>
</feature>
<proteinExistence type="predicted"/>
<feature type="non-terminal residue" evidence="2">
    <location>
        <position position="70"/>
    </location>
</feature>
<dbReference type="EMBL" id="LXQA010152536">
    <property type="protein sequence ID" value="MCI26314.1"/>
    <property type="molecule type" value="Genomic_DNA"/>
</dbReference>
<evidence type="ECO:0000256" key="1">
    <source>
        <dbReference type="SAM" id="MobiDB-lite"/>
    </source>
</evidence>
<organism evidence="2 3">
    <name type="scientific">Trifolium medium</name>
    <dbReference type="NCBI Taxonomy" id="97028"/>
    <lineage>
        <taxon>Eukaryota</taxon>
        <taxon>Viridiplantae</taxon>
        <taxon>Streptophyta</taxon>
        <taxon>Embryophyta</taxon>
        <taxon>Tracheophyta</taxon>
        <taxon>Spermatophyta</taxon>
        <taxon>Magnoliopsida</taxon>
        <taxon>eudicotyledons</taxon>
        <taxon>Gunneridae</taxon>
        <taxon>Pentapetalae</taxon>
        <taxon>rosids</taxon>
        <taxon>fabids</taxon>
        <taxon>Fabales</taxon>
        <taxon>Fabaceae</taxon>
        <taxon>Papilionoideae</taxon>
        <taxon>50 kb inversion clade</taxon>
        <taxon>NPAAA clade</taxon>
        <taxon>Hologalegina</taxon>
        <taxon>IRL clade</taxon>
        <taxon>Trifolieae</taxon>
        <taxon>Trifolium</taxon>
    </lineage>
</organism>
<dbReference type="AlphaFoldDB" id="A0A392QR58"/>
<evidence type="ECO:0000313" key="3">
    <source>
        <dbReference type="Proteomes" id="UP000265520"/>
    </source>
</evidence>